<evidence type="ECO:0000256" key="1">
    <source>
        <dbReference type="SAM" id="MobiDB-lite"/>
    </source>
</evidence>
<dbReference type="EMBL" id="MGGD01000049">
    <property type="protein sequence ID" value="OGM19965.1"/>
    <property type="molecule type" value="Genomic_DNA"/>
</dbReference>
<reference evidence="3 4" key="1">
    <citation type="journal article" date="2016" name="Nat. Commun.">
        <title>Thousands of microbial genomes shed light on interconnected biogeochemical processes in an aquifer system.</title>
        <authorList>
            <person name="Anantharaman K."/>
            <person name="Brown C.T."/>
            <person name="Hug L.A."/>
            <person name="Sharon I."/>
            <person name="Castelle C.J."/>
            <person name="Probst A.J."/>
            <person name="Thomas B.C."/>
            <person name="Singh A."/>
            <person name="Wilkins M.J."/>
            <person name="Karaoz U."/>
            <person name="Brodie E.L."/>
            <person name="Williams K.H."/>
            <person name="Hubbard S.S."/>
            <person name="Banfield J.F."/>
        </authorList>
    </citation>
    <scope>NUCLEOTIDE SEQUENCE [LARGE SCALE GENOMIC DNA]</scope>
</reference>
<keyword evidence="2" id="KW-0472">Membrane</keyword>
<evidence type="ECO:0000256" key="2">
    <source>
        <dbReference type="SAM" id="Phobius"/>
    </source>
</evidence>
<dbReference type="Proteomes" id="UP000176741">
    <property type="component" value="Unassembled WGS sequence"/>
</dbReference>
<proteinExistence type="predicted"/>
<name>A0A1F7Y0B1_9BACT</name>
<feature type="region of interest" description="Disordered" evidence="1">
    <location>
        <begin position="146"/>
        <end position="171"/>
    </location>
</feature>
<feature type="transmembrane region" description="Helical" evidence="2">
    <location>
        <begin position="31"/>
        <end position="48"/>
    </location>
</feature>
<accession>A0A1F7Y0B1</accession>
<dbReference type="AlphaFoldDB" id="A0A1F7Y0B1"/>
<keyword evidence="2" id="KW-0812">Transmembrane</keyword>
<organism evidence="3 4">
    <name type="scientific">Candidatus Woesebacteria bacterium RIFCSPHIGHO2_01_FULL_38_26b</name>
    <dbReference type="NCBI Taxonomy" id="1802491"/>
    <lineage>
        <taxon>Bacteria</taxon>
        <taxon>Candidatus Woeseibacteriota</taxon>
    </lineage>
</organism>
<keyword evidence="2" id="KW-1133">Transmembrane helix</keyword>
<gene>
    <name evidence="3" type="ORF">A2771_03130</name>
</gene>
<sequence>MDEVETNSLKRDNLIRKILSLITVPLRNTKMLFVILISIAIAATALLARTKPELLGIPQSQALIDSQDEINKLIEEVGKIIVLPEGENPTIATVTELDKVKDQKFFEKAQNGDKVLVYSNAKKAFIYRPSEKKIIEVGLVNIPTPTQTQVSGENDESENITPTSVSPTPTQYITPSPTPTITKIQTITPTPTQLP</sequence>
<protein>
    <submittedName>
        <fullName evidence="3">Uncharacterized protein</fullName>
    </submittedName>
</protein>
<evidence type="ECO:0000313" key="3">
    <source>
        <dbReference type="EMBL" id="OGM19965.1"/>
    </source>
</evidence>
<evidence type="ECO:0000313" key="4">
    <source>
        <dbReference type="Proteomes" id="UP000176741"/>
    </source>
</evidence>
<comment type="caution">
    <text evidence="3">The sequence shown here is derived from an EMBL/GenBank/DDBJ whole genome shotgun (WGS) entry which is preliminary data.</text>
</comment>